<feature type="compositionally biased region" description="Pro residues" evidence="14">
    <location>
        <begin position="257"/>
        <end position="272"/>
    </location>
</feature>
<sequence length="675" mass="74934">MISRSVLISCFLLICMISFDTRLIYADAWCDNSAYNPNSTVGRMYTDNLNFLLSILSSNASLASRNGFYNFTAGHDPSNMVYGLFNCRGDVNPDGCGRCVANARGDILKKCWNQTTAFMSYDDECLLRYSNESMFSRADQGIIFYRVNKQNATDPDKFNQVLSHIMDDIASQAANARSGKKFAIKEEDYSPFQRRLYALGQCTPDLSSLDCENCLRSAISQIPTYCNNRQGCRFAFFSCNIRYELYKFYNSISPAPEPALSHPPTPPPPLPPSNSTSSEEGGGISTQTIVAIVVPISLAIVLLVVGFCIARRPRKPYFAIMETSGASEISTAESLQYNLSDIQAATNNFAVGNRIGKGGFGPVYKGTLHNGQEIAVKRLSRSSAQGTEEFKNEIALVARLQHRNLVRLLGFCLEGDERILIYEFVTNKSLDYFLFDPEKQPLLDWSRRFKIIGGIAKGLLYLHEDSRLRIIHRDLKASNVLLDRNMNPKIADFGLARLFGVDQSEGNTSKIAGTYGYMAPEYLHGLFSVKSDVFSFGVLILEILSGKKISQFNQAHGGDDLLSYAWRQWRDGTPLALVDPTIGDTYARNEVIRSIHVGLLCVQDEIEQRPTMASIVLMLNSNSITLLAPNPPAYFGRSRTQSSPNDLPVSDSSTSTKSAPNPSINEVSITELHPR</sequence>
<dbReference type="PROSITE" id="PS00108">
    <property type="entry name" value="PROTEIN_KINASE_ST"/>
    <property type="match status" value="1"/>
</dbReference>
<feature type="chain" id="PRO_5047472735" evidence="16">
    <location>
        <begin position="27"/>
        <end position="675"/>
    </location>
</feature>
<name>A0A6P6V9Z2_COFAR</name>
<evidence type="ECO:0000313" key="20">
    <source>
        <dbReference type="RefSeq" id="XP_027099420.2"/>
    </source>
</evidence>
<dbReference type="CDD" id="cd14066">
    <property type="entry name" value="STKc_IRAK"/>
    <property type="match status" value="1"/>
</dbReference>
<dbReference type="SMART" id="SM00220">
    <property type="entry name" value="S_TKc"/>
    <property type="match status" value="1"/>
</dbReference>
<dbReference type="Gene3D" id="3.30.430.20">
    <property type="entry name" value="Gnk2 domain, C-X8-C-X2-C motif"/>
    <property type="match status" value="2"/>
</dbReference>
<feature type="domain" description="Gnk2-homologous" evidence="18">
    <location>
        <begin position="23"/>
        <end position="134"/>
    </location>
</feature>
<keyword evidence="8" id="KW-0418">Kinase</keyword>
<keyword evidence="19" id="KW-1185">Reference proteome</keyword>
<dbReference type="Pfam" id="PF01657">
    <property type="entry name" value="Stress-antifung"/>
    <property type="match status" value="2"/>
</dbReference>
<comment type="subcellular location">
    <subcellularLocation>
        <location evidence="1">Membrane</location>
        <topology evidence="1">Single-pass membrane protein</topology>
    </subcellularLocation>
</comment>
<reference evidence="19" key="1">
    <citation type="journal article" date="2025" name="Foods">
        <title>Unveiling the Microbial Signatures of Arabica Coffee Cherries: Insights into Ripeness Specific Diversity, Functional Traits, and Implications for Quality and Safety.</title>
        <authorList>
            <consortium name="RefSeq"/>
            <person name="Tenea G.N."/>
            <person name="Cifuentes V."/>
            <person name="Reyes P."/>
            <person name="Cevallos-Vallejos M."/>
        </authorList>
    </citation>
    <scope>NUCLEOTIDE SEQUENCE [LARGE SCALE GENOMIC DNA]</scope>
</reference>
<keyword evidence="4 15" id="KW-0812">Transmembrane</keyword>
<keyword evidence="5 16" id="KW-0732">Signal</keyword>
<dbReference type="InterPro" id="IPR011009">
    <property type="entry name" value="Kinase-like_dom_sf"/>
</dbReference>
<proteinExistence type="predicted"/>
<evidence type="ECO:0000256" key="11">
    <source>
        <dbReference type="ARBA" id="ARBA00023136"/>
    </source>
</evidence>
<feature type="domain" description="Protein kinase" evidence="17">
    <location>
        <begin position="349"/>
        <end position="626"/>
    </location>
</feature>
<feature type="compositionally biased region" description="Polar residues" evidence="14">
    <location>
        <begin position="638"/>
        <end position="668"/>
    </location>
</feature>
<dbReference type="OrthoDB" id="4062651at2759"/>
<keyword evidence="10 15" id="KW-1133">Transmembrane helix</keyword>
<feature type="domain" description="Gnk2-homologous" evidence="18">
    <location>
        <begin position="140"/>
        <end position="248"/>
    </location>
</feature>
<keyword evidence="9" id="KW-0067">ATP-binding</keyword>
<dbReference type="GO" id="GO:0006950">
    <property type="term" value="P:response to stress"/>
    <property type="evidence" value="ECO:0007669"/>
    <property type="project" value="UniProtKB-ARBA"/>
</dbReference>
<keyword evidence="12" id="KW-0675">Receptor</keyword>
<feature type="region of interest" description="Disordered" evidence="14">
    <location>
        <begin position="635"/>
        <end position="675"/>
    </location>
</feature>
<dbReference type="AlphaFoldDB" id="A0A6P6V9Z2"/>
<keyword evidence="3" id="KW-0808">Transferase</keyword>
<evidence type="ECO:0000256" key="6">
    <source>
        <dbReference type="ARBA" id="ARBA00022737"/>
    </source>
</evidence>
<evidence type="ECO:0000256" key="16">
    <source>
        <dbReference type="SAM" id="SignalP"/>
    </source>
</evidence>
<evidence type="ECO:0000313" key="19">
    <source>
        <dbReference type="Proteomes" id="UP001652660"/>
    </source>
</evidence>
<dbReference type="InterPro" id="IPR008271">
    <property type="entry name" value="Ser/Thr_kinase_AS"/>
</dbReference>
<dbReference type="Gene3D" id="3.30.200.20">
    <property type="entry name" value="Phosphorylase Kinase, domain 1"/>
    <property type="match status" value="1"/>
</dbReference>
<evidence type="ECO:0000256" key="14">
    <source>
        <dbReference type="SAM" id="MobiDB-lite"/>
    </source>
</evidence>
<evidence type="ECO:0000256" key="9">
    <source>
        <dbReference type="ARBA" id="ARBA00022840"/>
    </source>
</evidence>
<dbReference type="GeneID" id="113718718"/>
<dbReference type="GO" id="GO:0004674">
    <property type="term" value="F:protein serine/threonine kinase activity"/>
    <property type="evidence" value="ECO:0007669"/>
    <property type="project" value="UniProtKB-KW"/>
</dbReference>
<dbReference type="PROSITE" id="PS50011">
    <property type="entry name" value="PROTEIN_KINASE_DOM"/>
    <property type="match status" value="1"/>
</dbReference>
<protein>
    <submittedName>
        <fullName evidence="20">Cysteine-rich receptor-like protein kinase 10 isoform X1</fullName>
    </submittedName>
</protein>
<keyword evidence="11 15" id="KW-0472">Membrane</keyword>
<evidence type="ECO:0000259" key="17">
    <source>
        <dbReference type="PROSITE" id="PS50011"/>
    </source>
</evidence>
<dbReference type="PANTHER" id="PTHR27002">
    <property type="entry name" value="RECEPTOR-LIKE SERINE/THREONINE-PROTEIN KINASE SD1-8"/>
    <property type="match status" value="1"/>
</dbReference>
<keyword evidence="13" id="KW-0325">Glycoprotein</keyword>
<evidence type="ECO:0000259" key="18">
    <source>
        <dbReference type="PROSITE" id="PS51473"/>
    </source>
</evidence>
<dbReference type="Proteomes" id="UP001652660">
    <property type="component" value="Chromosome 11e"/>
</dbReference>
<evidence type="ECO:0000256" key="5">
    <source>
        <dbReference type="ARBA" id="ARBA00022729"/>
    </source>
</evidence>
<evidence type="ECO:0000256" key="13">
    <source>
        <dbReference type="ARBA" id="ARBA00023180"/>
    </source>
</evidence>
<dbReference type="GO" id="GO:0005886">
    <property type="term" value="C:plasma membrane"/>
    <property type="evidence" value="ECO:0007669"/>
    <property type="project" value="TreeGrafter"/>
</dbReference>
<dbReference type="Pfam" id="PF00069">
    <property type="entry name" value="Pkinase"/>
    <property type="match status" value="1"/>
</dbReference>
<dbReference type="InterPro" id="IPR002902">
    <property type="entry name" value="GNK2"/>
</dbReference>
<evidence type="ECO:0000256" key="3">
    <source>
        <dbReference type="ARBA" id="ARBA00022679"/>
    </source>
</evidence>
<dbReference type="SUPFAM" id="SSF56112">
    <property type="entry name" value="Protein kinase-like (PK-like)"/>
    <property type="match status" value="1"/>
</dbReference>
<evidence type="ECO:0000256" key="7">
    <source>
        <dbReference type="ARBA" id="ARBA00022741"/>
    </source>
</evidence>
<evidence type="ECO:0000256" key="15">
    <source>
        <dbReference type="SAM" id="Phobius"/>
    </source>
</evidence>
<feature type="region of interest" description="Disordered" evidence="14">
    <location>
        <begin position="257"/>
        <end position="282"/>
    </location>
</feature>
<reference evidence="20" key="2">
    <citation type="submission" date="2025-08" db="UniProtKB">
        <authorList>
            <consortium name="RefSeq"/>
        </authorList>
    </citation>
    <scope>IDENTIFICATION</scope>
    <source>
        <tissue evidence="20">Leaves</tissue>
    </source>
</reference>
<evidence type="ECO:0000256" key="12">
    <source>
        <dbReference type="ARBA" id="ARBA00023170"/>
    </source>
</evidence>
<feature type="signal peptide" evidence="16">
    <location>
        <begin position="1"/>
        <end position="26"/>
    </location>
</feature>
<dbReference type="CDD" id="cd23509">
    <property type="entry name" value="Gnk2-like"/>
    <property type="match status" value="2"/>
</dbReference>
<dbReference type="GO" id="GO:0005524">
    <property type="term" value="F:ATP binding"/>
    <property type="evidence" value="ECO:0007669"/>
    <property type="project" value="UniProtKB-KW"/>
</dbReference>
<evidence type="ECO:0000256" key="8">
    <source>
        <dbReference type="ARBA" id="ARBA00022777"/>
    </source>
</evidence>
<organism evidence="19 20">
    <name type="scientific">Coffea arabica</name>
    <name type="common">Arabian coffee</name>
    <dbReference type="NCBI Taxonomy" id="13443"/>
    <lineage>
        <taxon>Eukaryota</taxon>
        <taxon>Viridiplantae</taxon>
        <taxon>Streptophyta</taxon>
        <taxon>Embryophyta</taxon>
        <taxon>Tracheophyta</taxon>
        <taxon>Spermatophyta</taxon>
        <taxon>Magnoliopsida</taxon>
        <taxon>eudicotyledons</taxon>
        <taxon>Gunneridae</taxon>
        <taxon>Pentapetalae</taxon>
        <taxon>asterids</taxon>
        <taxon>lamiids</taxon>
        <taxon>Gentianales</taxon>
        <taxon>Rubiaceae</taxon>
        <taxon>Ixoroideae</taxon>
        <taxon>Gardenieae complex</taxon>
        <taxon>Bertiereae - Coffeeae clade</taxon>
        <taxon>Coffeeae</taxon>
        <taxon>Coffea</taxon>
    </lineage>
</organism>
<dbReference type="PROSITE" id="PS51473">
    <property type="entry name" value="GNK2"/>
    <property type="match status" value="2"/>
</dbReference>
<keyword evidence="2" id="KW-0723">Serine/threonine-protein kinase</keyword>
<feature type="transmembrane region" description="Helical" evidence="15">
    <location>
        <begin position="289"/>
        <end position="310"/>
    </location>
</feature>
<keyword evidence="6" id="KW-0677">Repeat</keyword>
<dbReference type="RefSeq" id="XP_027099420.2">
    <property type="nucleotide sequence ID" value="XM_027243619.2"/>
</dbReference>
<dbReference type="Gene3D" id="1.10.510.10">
    <property type="entry name" value="Transferase(Phosphotransferase) domain 1"/>
    <property type="match status" value="1"/>
</dbReference>
<keyword evidence="7" id="KW-0547">Nucleotide-binding</keyword>
<evidence type="ECO:0000256" key="2">
    <source>
        <dbReference type="ARBA" id="ARBA00022527"/>
    </source>
</evidence>
<evidence type="ECO:0000256" key="10">
    <source>
        <dbReference type="ARBA" id="ARBA00022989"/>
    </source>
</evidence>
<dbReference type="InterPro" id="IPR000719">
    <property type="entry name" value="Prot_kinase_dom"/>
</dbReference>
<dbReference type="InterPro" id="IPR038408">
    <property type="entry name" value="GNK2_sf"/>
</dbReference>
<accession>A0A6P6V9Z2</accession>
<evidence type="ECO:0000256" key="1">
    <source>
        <dbReference type="ARBA" id="ARBA00004167"/>
    </source>
</evidence>
<gene>
    <name evidence="20" type="primary">LOC113718718</name>
</gene>
<dbReference type="PANTHER" id="PTHR27002:SF1050">
    <property type="entry name" value="CYSTEINE-RICH RECEPTOR-LIKE PROTEIN KINASE 5"/>
    <property type="match status" value="1"/>
</dbReference>
<evidence type="ECO:0000256" key="4">
    <source>
        <dbReference type="ARBA" id="ARBA00022692"/>
    </source>
</evidence>